<proteinExistence type="predicted"/>
<evidence type="ECO:0000313" key="2">
    <source>
        <dbReference type="EMBL" id="NUU18717.1"/>
    </source>
</evidence>
<reference evidence="2 3" key="1">
    <citation type="submission" date="2020-05" db="EMBL/GenBank/DDBJ databases">
        <title>Genome Sequencing of Type Strains.</title>
        <authorList>
            <person name="Lemaire J.F."/>
            <person name="Inderbitzin P."/>
            <person name="Gregorio O.A."/>
            <person name="Collins S.B."/>
            <person name="Wespe N."/>
            <person name="Knight-Connoni V."/>
        </authorList>
    </citation>
    <scope>NUCLEOTIDE SEQUENCE [LARGE SCALE GENOMIC DNA]</scope>
    <source>
        <strain evidence="2 3">ATCC 25174</strain>
    </source>
</reference>
<protein>
    <submittedName>
        <fullName evidence="2">Uncharacterized protein</fullName>
    </submittedName>
</protein>
<keyword evidence="3" id="KW-1185">Reference proteome</keyword>
<accession>A0A7Y6A2W4</accession>
<dbReference type="RefSeq" id="WP_175348638.1">
    <property type="nucleotide sequence ID" value="NZ_JABMCI010000068.1"/>
</dbReference>
<dbReference type="AlphaFoldDB" id="A0A7Y6A2W4"/>
<feature type="region of interest" description="Disordered" evidence="1">
    <location>
        <begin position="182"/>
        <end position="206"/>
    </location>
</feature>
<organism evidence="2 3">
    <name type="scientific">Cellulomonas humilata</name>
    <dbReference type="NCBI Taxonomy" id="144055"/>
    <lineage>
        <taxon>Bacteria</taxon>
        <taxon>Bacillati</taxon>
        <taxon>Actinomycetota</taxon>
        <taxon>Actinomycetes</taxon>
        <taxon>Micrococcales</taxon>
        <taxon>Cellulomonadaceae</taxon>
        <taxon>Cellulomonas</taxon>
    </lineage>
</organism>
<name>A0A7Y6A2W4_9CELL</name>
<sequence>MTFTADRPPEDVLADALDARYAYASPYDLADAWDGMLESVTPAEALSLSRAARTIGRGASTLARDPALATVLSTAAPVVGTAVGGPIGGALGAKLGSVAAARLAPAAAPVSPGPTSTVAGTTGLSAGSTAAAQLLVLLGQPDVQRALLRLALGEHGKRTPVNGVAVPELTRALSTIAAQAAQDADDLCPADEHDPADDAEDAPDPDTVYRTVIDALDAELAEAVR</sequence>
<evidence type="ECO:0000313" key="3">
    <source>
        <dbReference type="Proteomes" id="UP000565724"/>
    </source>
</evidence>
<gene>
    <name evidence="2" type="ORF">HP550_15795</name>
</gene>
<dbReference type="Proteomes" id="UP000565724">
    <property type="component" value="Unassembled WGS sequence"/>
</dbReference>
<feature type="compositionally biased region" description="Acidic residues" evidence="1">
    <location>
        <begin position="183"/>
        <end position="204"/>
    </location>
</feature>
<evidence type="ECO:0000256" key="1">
    <source>
        <dbReference type="SAM" id="MobiDB-lite"/>
    </source>
</evidence>
<comment type="caution">
    <text evidence="2">The sequence shown here is derived from an EMBL/GenBank/DDBJ whole genome shotgun (WGS) entry which is preliminary data.</text>
</comment>
<dbReference type="EMBL" id="JABMCI010000068">
    <property type="protein sequence ID" value="NUU18717.1"/>
    <property type="molecule type" value="Genomic_DNA"/>
</dbReference>